<accession>L1I3Q5</accession>
<dbReference type="PROSITE" id="PS50059">
    <property type="entry name" value="FKBP_PPIASE"/>
    <property type="match status" value="1"/>
</dbReference>
<keyword evidence="4 5" id="KW-0413">Isomerase</keyword>
<keyword evidence="9" id="KW-1185">Reference proteome</keyword>
<dbReference type="SUPFAM" id="SSF54534">
    <property type="entry name" value="FKBP-like"/>
    <property type="match status" value="1"/>
</dbReference>
<evidence type="ECO:0000313" key="8">
    <source>
        <dbReference type="EnsemblProtists" id="EKX30863"/>
    </source>
</evidence>
<protein>
    <recommendedName>
        <fullName evidence="2 5">peptidylprolyl isomerase</fullName>
        <ecNumber evidence="2 5">5.2.1.8</ecNumber>
    </recommendedName>
</protein>
<feature type="non-terminal residue" evidence="7">
    <location>
        <position position="88"/>
    </location>
</feature>
<dbReference type="RefSeq" id="XP_005817843.1">
    <property type="nucleotide sequence ID" value="XM_005817786.1"/>
</dbReference>
<comment type="catalytic activity">
    <reaction evidence="1 5">
        <text>[protein]-peptidylproline (omega=180) = [protein]-peptidylproline (omega=0)</text>
        <dbReference type="Rhea" id="RHEA:16237"/>
        <dbReference type="Rhea" id="RHEA-COMP:10747"/>
        <dbReference type="Rhea" id="RHEA-COMP:10748"/>
        <dbReference type="ChEBI" id="CHEBI:83833"/>
        <dbReference type="ChEBI" id="CHEBI:83834"/>
        <dbReference type="EC" id="5.2.1.8"/>
    </reaction>
</comment>
<evidence type="ECO:0000259" key="6">
    <source>
        <dbReference type="PROSITE" id="PS50059"/>
    </source>
</evidence>
<dbReference type="EMBL" id="JH993493">
    <property type="protein sequence ID" value="EKX30863.1"/>
    <property type="molecule type" value="Genomic_DNA"/>
</dbReference>
<dbReference type="OrthoDB" id="8116123at2759"/>
<dbReference type="AlphaFoldDB" id="L1I3Q5"/>
<keyword evidence="3 5" id="KW-0697">Rotamase</keyword>
<dbReference type="GO" id="GO:0005737">
    <property type="term" value="C:cytoplasm"/>
    <property type="evidence" value="ECO:0007669"/>
    <property type="project" value="TreeGrafter"/>
</dbReference>
<dbReference type="HOGENOM" id="CLU_2475764_0_0_1"/>
<reference evidence="7 9" key="1">
    <citation type="journal article" date="2012" name="Nature">
        <title>Algal genomes reveal evolutionary mosaicism and the fate of nucleomorphs.</title>
        <authorList>
            <consortium name="DOE Joint Genome Institute"/>
            <person name="Curtis B.A."/>
            <person name="Tanifuji G."/>
            <person name="Burki F."/>
            <person name="Gruber A."/>
            <person name="Irimia M."/>
            <person name="Maruyama S."/>
            <person name="Arias M.C."/>
            <person name="Ball S.G."/>
            <person name="Gile G.H."/>
            <person name="Hirakawa Y."/>
            <person name="Hopkins J.F."/>
            <person name="Kuo A."/>
            <person name="Rensing S.A."/>
            <person name="Schmutz J."/>
            <person name="Symeonidi A."/>
            <person name="Elias M."/>
            <person name="Eveleigh R.J."/>
            <person name="Herman E.K."/>
            <person name="Klute M.J."/>
            <person name="Nakayama T."/>
            <person name="Obornik M."/>
            <person name="Reyes-Prieto A."/>
            <person name="Armbrust E.V."/>
            <person name="Aves S.J."/>
            <person name="Beiko R.G."/>
            <person name="Coutinho P."/>
            <person name="Dacks J.B."/>
            <person name="Durnford D.G."/>
            <person name="Fast N.M."/>
            <person name="Green B.R."/>
            <person name="Grisdale C.J."/>
            <person name="Hempel F."/>
            <person name="Henrissat B."/>
            <person name="Hoppner M.P."/>
            <person name="Ishida K."/>
            <person name="Kim E."/>
            <person name="Koreny L."/>
            <person name="Kroth P.G."/>
            <person name="Liu Y."/>
            <person name="Malik S.B."/>
            <person name="Maier U.G."/>
            <person name="McRose D."/>
            <person name="Mock T."/>
            <person name="Neilson J.A."/>
            <person name="Onodera N.T."/>
            <person name="Poole A.M."/>
            <person name="Pritham E.J."/>
            <person name="Richards T.A."/>
            <person name="Rocap G."/>
            <person name="Roy S.W."/>
            <person name="Sarai C."/>
            <person name="Schaack S."/>
            <person name="Shirato S."/>
            <person name="Slamovits C.H."/>
            <person name="Spencer D.F."/>
            <person name="Suzuki S."/>
            <person name="Worden A.Z."/>
            <person name="Zauner S."/>
            <person name="Barry K."/>
            <person name="Bell C."/>
            <person name="Bharti A.K."/>
            <person name="Crow J.A."/>
            <person name="Grimwood J."/>
            <person name="Kramer R."/>
            <person name="Lindquist E."/>
            <person name="Lucas S."/>
            <person name="Salamov A."/>
            <person name="McFadden G.I."/>
            <person name="Lane C.E."/>
            <person name="Keeling P.J."/>
            <person name="Gray M.W."/>
            <person name="Grigoriev I.V."/>
            <person name="Archibald J.M."/>
        </authorList>
    </citation>
    <scope>NUCLEOTIDE SEQUENCE</scope>
    <source>
        <strain evidence="7 9">CCMP2712</strain>
    </source>
</reference>
<gene>
    <name evidence="7" type="ORF">GUITHDRAFT_48146</name>
</gene>
<sequence length="88" mass="9870">VGDEMSLVVVGRVYQQPDKCFLNRTVNDPLVFRYGKREIVRGLEIGVSTMKQGERANFIVKGAYGYGANPPWDGMKPFATLEFDVTLL</sequence>
<evidence type="ECO:0000313" key="9">
    <source>
        <dbReference type="Proteomes" id="UP000011087"/>
    </source>
</evidence>
<dbReference type="InterPro" id="IPR001179">
    <property type="entry name" value="PPIase_FKBP_dom"/>
</dbReference>
<dbReference type="InterPro" id="IPR046357">
    <property type="entry name" value="PPIase_dom_sf"/>
</dbReference>
<feature type="domain" description="PPIase FKBP-type" evidence="6">
    <location>
        <begin position="2"/>
        <end position="88"/>
    </location>
</feature>
<dbReference type="GO" id="GO:0003755">
    <property type="term" value="F:peptidyl-prolyl cis-trans isomerase activity"/>
    <property type="evidence" value="ECO:0007669"/>
    <property type="project" value="UniProtKB-KW"/>
</dbReference>
<feature type="non-terminal residue" evidence="7">
    <location>
        <position position="1"/>
    </location>
</feature>
<evidence type="ECO:0000256" key="1">
    <source>
        <dbReference type="ARBA" id="ARBA00000971"/>
    </source>
</evidence>
<dbReference type="Gene3D" id="3.10.50.40">
    <property type="match status" value="1"/>
</dbReference>
<dbReference type="Proteomes" id="UP000011087">
    <property type="component" value="Unassembled WGS sequence"/>
</dbReference>
<proteinExistence type="predicted"/>
<evidence type="ECO:0000256" key="3">
    <source>
        <dbReference type="ARBA" id="ARBA00023110"/>
    </source>
</evidence>
<dbReference type="PaxDb" id="55529-EKX30863"/>
<dbReference type="PANTHER" id="PTHR10516">
    <property type="entry name" value="PEPTIDYL-PROLYL CIS-TRANS ISOMERASE"/>
    <property type="match status" value="1"/>
</dbReference>
<evidence type="ECO:0000256" key="2">
    <source>
        <dbReference type="ARBA" id="ARBA00013194"/>
    </source>
</evidence>
<dbReference type="Pfam" id="PF00254">
    <property type="entry name" value="FKBP_C"/>
    <property type="match status" value="1"/>
</dbReference>
<evidence type="ECO:0000256" key="4">
    <source>
        <dbReference type="ARBA" id="ARBA00023235"/>
    </source>
</evidence>
<evidence type="ECO:0000256" key="5">
    <source>
        <dbReference type="PROSITE-ProRule" id="PRU00277"/>
    </source>
</evidence>
<dbReference type="KEGG" id="gtt:GUITHDRAFT_48146"/>
<dbReference type="PANTHER" id="PTHR10516:SF443">
    <property type="entry name" value="FK506-BINDING PROTEIN 59-RELATED"/>
    <property type="match status" value="1"/>
</dbReference>
<name>L1I3Q5_GUITC</name>
<reference evidence="9" key="2">
    <citation type="submission" date="2012-11" db="EMBL/GenBank/DDBJ databases">
        <authorList>
            <person name="Kuo A."/>
            <person name="Curtis B.A."/>
            <person name="Tanifuji G."/>
            <person name="Burki F."/>
            <person name="Gruber A."/>
            <person name="Irimia M."/>
            <person name="Maruyama S."/>
            <person name="Arias M.C."/>
            <person name="Ball S.G."/>
            <person name="Gile G.H."/>
            <person name="Hirakawa Y."/>
            <person name="Hopkins J.F."/>
            <person name="Rensing S.A."/>
            <person name="Schmutz J."/>
            <person name="Symeonidi A."/>
            <person name="Elias M."/>
            <person name="Eveleigh R.J."/>
            <person name="Herman E.K."/>
            <person name="Klute M.J."/>
            <person name="Nakayama T."/>
            <person name="Obornik M."/>
            <person name="Reyes-Prieto A."/>
            <person name="Armbrust E.V."/>
            <person name="Aves S.J."/>
            <person name="Beiko R.G."/>
            <person name="Coutinho P."/>
            <person name="Dacks J.B."/>
            <person name="Durnford D.G."/>
            <person name="Fast N.M."/>
            <person name="Green B.R."/>
            <person name="Grisdale C."/>
            <person name="Hempe F."/>
            <person name="Henrissat B."/>
            <person name="Hoppner M.P."/>
            <person name="Ishida K.-I."/>
            <person name="Kim E."/>
            <person name="Koreny L."/>
            <person name="Kroth P.G."/>
            <person name="Liu Y."/>
            <person name="Malik S.-B."/>
            <person name="Maier U.G."/>
            <person name="McRose D."/>
            <person name="Mock T."/>
            <person name="Neilson J.A."/>
            <person name="Onodera N.T."/>
            <person name="Poole A.M."/>
            <person name="Pritham E.J."/>
            <person name="Richards T.A."/>
            <person name="Rocap G."/>
            <person name="Roy S.W."/>
            <person name="Sarai C."/>
            <person name="Schaack S."/>
            <person name="Shirato S."/>
            <person name="Slamovits C.H."/>
            <person name="Spencer D.F."/>
            <person name="Suzuki S."/>
            <person name="Worden A.Z."/>
            <person name="Zauner S."/>
            <person name="Barry K."/>
            <person name="Bell C."/>
            <person name="Bharti A.K."/>
            <person name="Crow J.A."/>
            <person name="Grimwood J."/>
            <person name="Kramer R."/>
            <person name="Lindquist E."/>
            <person name="Lucas S."/>
            <person name="Salamov A."/>
            <person name="McFadden G.I."/>
            <person name="Lane C.E."/>
            <person name="Keeling P.J."/>
            <person name="Gray M.W."/>
            <person name="Grigoriev I.V."/>
            <person name="Archibald J.M."/>
        </authorList>
    </citation>
    <scope>NUCLEOTIDE SEQUENCE</scope>
    <source>
        <strain evidence="9">CCMP2712</strain>
    </source>
</reference>
<dbReference type="GeneID" id="17287583"/>
<organism evidence="7">
    <name type="scientific">Guillardia theta (strain CCMP2712)</name>
    <name type="common">Cryptophyte</name>
    <dbReference type="NCBI Taxonomy" id="905079"/>
    <lineage>
        <taxon>Eukaryota</taxon>
        <taxon>Cryptophyceae</taxon>
        <taxon>Pyrenomonadales</taxon>
        <taxon>Geminigeraceae</taxon>
        <taxon>Guillardia</taxon>
    </lineage>
</organism>
<dbReference type="EnsemblProtists" id="EKX30863">
    <property type="protein sequence ID" value="EKX30863"/>
    <property type="gene ID" value="GUITHDRAFT_48146"/>
</dbReference>
<evidence type="ECO:0000313" key="7">
    <source>
        <dbReference type="EMBL" id="EKX30863.1"/>
    </source>
</evidence>
<dbReference type="EC" id="5.2.1.8" evidence="2 5"/>
<dbReference type="InterPro" id="IPR050689">
    <property type="entry name" value="FKBP-type_PPIase"/>
</dbReference>
<dbReference type="STRING" id="905079.L1I3Q5"/>
<reference evidence="8" key="3">
    <citation type="submission" date="2015-06" db="UniProtKB">
        <authorList>
            <consortium name="EnsemblProtists"/>
        </authorList>
    </citation>
    <scope>IDENTIFICATION</scope>
</reference>